<dbReference type="Pfam" id="PF00041">
    <property type="entry name" value="fn3"/>
    <property type="match status" value="4"/>
</dbReference>
<dbReference type="SMART" id="SM00409">
    <property type="entry name" value="IG"/>
    <property type="match status" value="2"/>
</dbReference>
<reference evidence="20" key="1">
    <citation type="submission" date="2022-07" db="EMBL/GenBank/DDBJ databases">
        <title>Chromosome-level genome of Muraenolepis orangiensis.</title>
        <authorList>
            <person name="Kim J."/>
        </authorList>
    </citation>
    <scope>NUCLEOTIDE SEQUENCE</scope>
    <source>
        <strain evidence="20">KU_S4_2022</strain>
        <tissue evidence="20">Muscle</tissue>
    </source>
</reference>
<evidence type="ECO:0000256" key="5">
    <source>
        <dbReference type="ARBA" id="ARBA00022692"/>
    </source>
</evidence>
<name>A0A9Q0DD57_9TELE</name>
<dbReference type="InterPro" id="IPR003599">
    <property type="entry name" value="Ig_sub"/>
</dbReference>
<keyword evidence="12" id="KW-0325">Glycoprotein</keyword>
<evidence type="ECO:0000259" key="18">
    <source>
        <dbReference type="PROSITE" id="PS50835"/>
    </source>
</evidence>
<dbReference type="InterPro" id="IPR026966">
    <property type="entry name" value="Neurofascin/L1/NrCAM_C"/>
</dbReference>
<dbReference type="InterPro" id="IPR036179">
    <property type="entry name" value="Ig-like_dom_sf"/>
</dbReference>
<dbReference type="PROSITE" id="PS50835">
    <property type="entry name" value="IG_LIKE"/>
    <property type="match status" value="2"/>
</dbReference>
<comment type="function">
    <text evidence="15">Neural cell adhesion molecule involved in the dynamics of cell adhesion and in the generation of transmembrane signals at tyrosine kinase receptors. During brain development, critical in multiple processes, including neuronal migration, axonal growth and fasciculation, and synaptogenesis. In the mature brain, plays a role in the dynamics of neuronal structure and function, including synaptic plasticity.</text>
</comment>
<evidence type="ECO:0000256" key="10">
    <source>
        <dbReference type="ARBA" id="ARBA00023136"/>
    </source>
</evidence>
<evidence type="ECO:0000256" key="2">
    <source>
        <dbReference type="ARBA" id="ARBA00004624"/>
    </source>
</evidence>
<feature type="domain" description="Ig-like" evidence="18">
    <location>
        <begin position="262"/>
        <end position="363"/>
    </location>
</feature>
<organism evidence="20 21">
    <name type="scientific">Muraenolepis orangiensis</name>
    <name type="common">Patagonian moray cod</name>
    <dbReference type="NCBI Taxonomy" id="630683"/>
    <lineage>
        <taxon>Eukaryota</taxon>
        <taxon>Metazoa</taxon>
        <taxon>Chordata</taxon>
        <taxon>Craniata</taxon>
        <taxon>Vertebrata</taxon>
        <taxon>Euteleostomi</taxon>
        <taxon>Actinopterygii</taxon>
        <taxon>Neopterygii</taxon>
        <taxon>Teleostei</taxon>
        <taxon>Neoteleostei</taxon>
        <taxon>Acanthomorphata</taxon>
        <taxon>Zeiogadaria</taxon>
        <taxon>Gadariae</taxon>
        <taxon>Gadiformes</taxon>
        <taxon>Muraenolepidoidei</taxon>
        <taxon>Muraenolepididae</taxon>
        <taxon>Muraenolepis</taxon>
    </lineage>
</organism>
<evidence type="ECO:0000256" key="9">
    <source>
        <dbReference type="ARBA" id="ARBA00022989"/>
    </source>
</evidence>
<sequence>MVLKCNPPPSSMQPIIHWMNWMLLHIQLSERVMLGKDGNLYFAYTKLEDTREDYTCNIQYLATPNSVVRNRRPQLMRPSGTETTYHVLRGQTLELECIVQGLPTPSVTWLRKDGQLSESRTTRDQFDRRLRFTNISEVDAGEYQCMANNTQGKAKHIYMVTVEAGPYWIKEPVSQLYAPGETEVVFSDTAVYQCRAANKHGTILVNTNVYVIELPPQILSKAGIVYMLTEDQKALLDCETFGSPKPKVTWESDSGPSVLGDPRFNPLTSGNRTVILSPPQALRVQPGKTATFTCLALVDPKLAPPLIQWRYNGQKLFQSYAEDKYTFEGPDMMVANVQEEDEGVYTCQVITKLDLAEANGSITLVDRPDPPALLELSDSKHRAITLSWTPGEDHNSPAEVEFEDQGSKPKVWEELQRVEGSVLSAGLSLHPYMSYRFRVLAVNEVGKSDPSKPSELHSTPAEDPDKNPEGVRSDSTEPGTLVITWEEMHKWSFNGPEFRYRVFWMRVLGSGPKWHTSDTAAPPFLVKDVGAYSAFNIKVQAVNGKGEGPEPKPVIGSSGEDPPMAVGIDKVNSTAIRVTWAAIDKDTVRGKLLGYKIHLTRLGARDHRRGGAARDPQEAAVETLEETGPVEEKRLIGGLRPYSHYSLNATVFNSKGEGPACEPLAFDTVEGVPGPPVSLILESPGETEMTLHWTAPAHANGVLVGYLLQYQQIVETADSPMQVITIESPVATHLTVSKLDRHSRYRFYLKGRTASGDGDPIVREGVTTLDGGPPSNFSLAVGETAVNFSWTTKERHRNVRFQIHYFNKKDGQWMQSERVNSSQSSYQLRGLSPGSHYSLHFKHKNITFWRTDVDTDGTGVMEVQGGFATQGWFIGLRSKGGKYSVKDKEDGPMDSEARPMKDDTFGEYSDNEEKRTASQPSLCEDSKLCSEDNLDYRGGGSGLTTELNLDESLASQYSRPSEGAEQLAETSALNPPPAAVAGAGGATNNGMPNSVAILD</sequence>
<dbReference type="GO" id="GO:0030426">
    <property type="term" value="C:growth cone"/>
    <property type="evidence" value="ECO:0007669"/>
    <property type="project" value="UniProtKB-SubCell"/>
</dbReference>
<dbReference type="SMART" id="SM00060">
    <property type="entry name" value="FN3"/>
    <property type="match status" value="5"/>
</dbReference>
<evidence type="ECO:0000256" key="16">
    <source>
        <dbReference type="ARBA" id="ARBA00074488"/>
    </source>
</evidence>
<evidence type="ECO:0000259" key="19">
    <source>
        <dbReference type="PROSITE" id="PS50853"/>
    </source>
</evidence>
<evidence type="ECO:0000256" key="6">
    <source>
        <dbReference type="ARBA" id="ARBA00022729"/>
    </source>
</evidence>
<gene>
    <name evidence="20" type="ORF">NHX12_012518</name>
</gene>
<dbReference type="InterPro" id="IPR003961">
    <property type="entry name" value="FN3_dom"/>
</dbReference>
<dbReference type="CDD" id="cd00096">
    <property type="entry name" value="Ig"/>
    <property type="match status" value="1"/>
</dbReference>
<dbReference type="OrthoDB" id="6244967at2759"/>
<dbReference type="SUPFAM" id="SSF49265">
    <property type="entry name" value="Fibronectin type III"/>
    <property type="match status" value="3"/>
</dbReference>
<keyword evidence="10" id="KW-0472">Membrane</keyword>
<keyword evidence="11" id="KW-1015">Disulfide bond</keyword>
<keyword evidence="5" id="KW-0812">Transmembrane</keyword>
<comment type="caution">
    <text evidence="20">The sequence shown here is derived from an EMBL/GenBank/DDBJ whole genome shotgun (WGS) entry which is preliminary data.</text>
</comment>
<evidence type="ECO:0000256" key="1">
    <source>
        <dbReference type="ARBA" id="ARBA00004251"/>
    </source>
</evidence>
<evidence type="ECO:0000256" key="3">
    <source>
        <dbReference type="ARBA" id="ARBA00008588"/>
    </source>
</evidence>
<feature type="domain" description="Fibronectin type-III" evidence="19">
    <location>
        <begin position="370"/>
        <end position="462"/>
    </location>
</feature>
<feature type="compositionally biased region" description="Basic and acidic residues" evidence="17">
    <location>
        <begin position="884"/>
        <end position="904"/>
    </location>
</feature>
<dbReference type="InterPro" id="IPR007110">
    <property type="entry name" value="Ig-like_dom"/>
</dbReference>
<feature type="domain" description="Ig-like" evidence="18">
    <location>
        <begin position="73"/>
        <end position="161"/>
    </location>
</feature>
<dbReference type="InterPro" id="IPR013783">
    <property type="entry name" value="Ig-like_fold"/>
</dbReference>
<feature type="domain" description="Fibronectin type-III" evidence="19">
    <location>
        <begin position="675"/>
        <end position="771"/>
    </location>
</feature>
<dbReference type="InterPro" id="IPR036116">
    <property type="entry name" value="FN3_sf"/>
</dbReference>
<dbReference type="Pfam" id="PF07679">
    <property type="entry name" value="I-set"/>
    <property type="match status" value="2"/>
</dbReference>
<feature type="region of interest" description="Disordered" evidence="17">
    <location>
        <begin position="952"/>
        <end position="999"/>
    </location>
</feature>
<evidence type="ECO:0000256" key="14">
    <source>
        <dbReference type="ARBA" id="ARBA00023319"/>
    </source>
</evidence>
<dbReference type="GO" id="GO:0098609">
    <property type="term" value="P:cell-cell adhesion"/>
    <property type="evidence" value="ECO:0007669"/>
    <property type="project" value="TreeGrafter"/>
</dbReference>
<dbReference type="CDD" id="cd00063">
    <property type="entry name" value="FN3"/>
    <property type="match status" value="5"/>
</dbReference>
<dbReference type="PROSITE" id="PS50853">
    <property type="entry name" value="FN3"/>
    <property type="match status" value="4"/>
</dbReference>
<feature type="domain" description="Fibronectin type-III" evidence="19">
    <location>
        <begin position="562"/>
        <end position="671"/>
    </location>
</feature>
<evidence type="ECO:0000256" key="12">
    <source>
        <dbReference type="ARBA" id="ARBA00023180"/>
    </source>
</evidence>
<feature type="compositionally biased region" description="Basic and acidic residues" evidence="17">
    <location>
        <begin position="463"/>
        <end position="475"/>
    </location>
</feature>
<feature type="region of interest" description="Disordered" evidence="17">
    <location>
        <begin position="882"/>
        <end position="923"/>
    </location>
</feature>
<dbReference type="InterPro" id="IPR013098">
    <property type="entry name" value="Ig_I-set"/>
</dbReference>
<accession>A0A9Q0DD57</accession>
<evidence type="ECO:0000256" key="17">
    <source>
        <dbReference type="SAM" id="MobiDB-lite"/>
    </source>
</evidence>
<keyword evidence="8" id="KW-0130">Cell adhesion</keyword>
<keyword evidence="4" id="KW-1003">Cell membrane</keyword>
<evidence type="ECO:0000313" key="20">
    <source>
        <dbReference type="EMBL" id="KAJ3586117.1"/>
    </source>
</evidence>
<evidence type="ECO:0000256" key="11">
    <source>
        <dbReference type="ARBA" id="ARBA00023157"/>
    </source>
</evidence>
<feature type="region of interest" description="Disordered" evidence="17">
    <location>
        <begin position="448"/>
        <end position="477"/>
    </location>
</feature>
<keyword evidence="13" id="KW-0966">Cell projection</keyword>
<keyword evidence="6" id="KW-0732">Signal</keyword>
<protein>
    <recommendedName>
        <fullName evidence="16">Neural cell adhesion molecule L1</fullName>
    </recommendedName>
</protein>
<dbReference type="FunFam" id="2.60.40.10:FF:000028">
    <property type="entry name" value="Neuronal cell adhesion molecule"/>
    <property type="match status" value="1"/>
</dbReference>
<evidence type="ECO:0000313" key="21">
    <source>
        <dbReference type="Proteomes" id="UP001148018"/>
    </source>
</evidence>
<keyword evidence="9" id="KW-1133">Transmembrane helix</keyword>
<keyword evidence="21" id="KW-1185">Reference proteome</keyword>
<keyword evidence="7" id="KW-0677">Repeat</keyword>
<evidence type="ECO:0000256" key="15">
    <source>
        <dbReference type="ARBA" id="ARBA00060042"/>
    </source>
</evidence>
<dbReference type="Proteomes" id="UP001148018">
    <property type="component" value="Unassembled WGS sequence"/>
</dbReference>
<dbReference type="PANTHER" id="PTHR44170:SF36">
    <property type="entry name" value="L1 CELL ADHESION MOLECULE"/>
    <property type="match status" value="1"/>
</dbReference>
<evidence type="ECO:0000256" key="8">
    <source>
        <dbReference type="ARBA" id="ARBA00022889"/>
    </source>
</evidence>
<dbReference type="AlphaFoldDB" id="A0A9Q0DD57"/>
<dbReference type="SMART" id="SM00408">
    <property type="entry name" value="IGc2"/>
    <property type="match status" value="2"/>
</dbReference>
<dbReference type="FunFam" id="2.60.40.10:FF:000005">
    <property type="entry name" value="Neuronal cell adhesion molecule"/>
    <property type="match status" value="1"/>
</dbReference>
<dbReference type="EMBL" id="JANIIK010000117">
    <property type="protein sequence ID" value="KAJ3586117.1"/>
    <property type="molecule type" value="Genomic_DNA"/>
</dbReference>
<dbReference type="GO" id="GO:0005886">
    <property type="term" value="C:plasma membrane"/>
    <property type="evidence" value="ECO:0007669"/>
    <property type="project" value="UniProtKB-SubCell"/>
</dbReference>
<dbReference type="SUPFAM" id="SSF48726">
    <property type="entry name" value="Immunoglobulin"/>
    <property type="match status" value="2"/>
</dbReference>
<feature type="region of interest" description="Disordered" evidence="17">
    <location>
        <begin position="387"/>
        <end position="407"/>
    </location>
</feature>
<dbReference type="FunFam" id="2.60.40.10:FF:000057">
    <property type="entry name" value="neural cell adhesion molecule L1"/>
    <property type="match status" value="1"/>
</dbReference>
<evidence type="ECO:0000256" key="4">
    <source>
        <dbReference type="ARBA" id="ARBA00022475"/>
    </source>
</evidence>
<proteinExistence type="inferred from homology"/>
<dbReference type="FunFam" id="2.60.40.10:FF:000367">
    <property type="entry name" value="Neural cell adhesion molecule L1-like protein"/>
    <property type="match status" value="1"/>
</dbReference>
<dbReference type="Gene3D" id="2.60.40.10">
    <property type="entry name" value="Immunoglobulins"/>
    <property type="match status" value="8"/>
</dbReference>
<dbReference type="PANTHER" id="PTHR44170">
    <property type="entry name" value="PROTEIN SIDEKICK"/>
    <property type="match status" value="1"/>
</dbReference>
<dbReference type="Pfam" id="PF13882">
    <property type="entry name" value="Bravo_FIGEY"/>
    <property type="match status" value="1"/>
</dbReference>
<comment type="subcellular location">
    <subcellularLocation>
        <location evidence="1">Cell membrane</location>
        <topology evidence="1">Single-pass type I membrane protein</topology>
    </subcellularLocation>
    <subcellularLocation>
        <location evidence="2">Cell projection</location>
        <location evidence="2">Growth cone</location>
    </subcellularLocation>
</comment>
<comment type="similarity">
    <text evidence="3">Belongs to the immunoglobulin superfamily. L1/neurofascin/NgCAM family.</text>
</comment>
<dbReference type="InterPro" id="IPR003598">
    <property type="entry name" value="Ig_sub2"/>
</dbReference>
<evidence type="ECO:0000256" key="13">
    <source>
        <dbReference type="ARBA" id="ARBA00023273"/>
    </source>
</evidence>
<keyword evidence="14" id="KW-0393">Immunoglobulin domain</keyword>
<evidence type="ECO:0000256" key="7">
    <source>
        <dbReference type="ARBA" id="ARBA00022737"/>
    </source>
</evidence>
<feature type="domain" description="Fibronectin type-III" evidence="19">
    <location>
        <begin position="467"/>
        <end position="561"/>
    </location>
</feature>